<name>A0ABR3JE91_9AGAR</name>
<comment type="caution">
    <text evidence="1">The sequence shown here is derived from an EMBL/GenBank/DDBJ whole genome shotgun (WGS) entry which is preliminary data.</text>
</comment>
<gene>
    <name evidence="1" type="ORF">HGRIS_004987</name>
</gene>
<dbReference type="Proteomes" id="UP001556367">
    <property type="component" value="Unassembled WGS sequence"/>
</dbReference>
<dbReference type="Gene3D" id="3.80.10.10">
    <property type="entry name" value="Ribonuclease Inhibitor"/>
    <property type="match status" value="1"/>
</dbReference>
<accession>A0ABR3JE91</accession>
<evidence type="ECO:0000313" key="1">
    <source>
        <dbReference type="EMBL" id="KAL0953805.1"/>
    </source>
</evidence>
<evidence type="ECO:0000313" key="2">
    <source>
        <dbReference type="Proteomes" id="UP001556367"/>
    </source>
</evidence>
<evidence type="ECO:0008006" key="3">
    <source>
        <dbReference type="Google" id="ProtNLM"/>
    </source>
</evidence>
<proteinExistence type="predicted"/>
<keyword evidence="2" id="KW-1185">Reference proteome</keyword>
<dbReference type="InterPro" id="IPR032675">
    <property type="entry name" value="LRR_dom_sf"/>
</dbReference>
<dbReference type="EMBL" id="JASNQZ010000008">
    <property type="protein sequence ID" value="KAL0953805.1"/>
    <property type="molecule type" value="Genomic_DNA"/>
</dbReference>
<dbReference type="PANTHER" id="PTHR38926">
    <property type="entry name" value="F-BOX DOMAIN CONTAINING PROTEIN, EXPRESSED"/>
    <property type="match status" value="1"/>
</dbReference>
<dbReference type="PANTHER" id="PTHR38926:SF5">
    <property type="entry name" value="F-BOX AND LEUCINE-RICH REPEAT PROTEIN 6"/>
    <property type="match status" value="1"/>
</dbReference>
<reference evidence="2" key="1">
    <citation type="submission" date="2024-06" db="EMBL/GenBank/DDBJ databases">
        <title>Multi-omics analyses provide insights into the biosynthesis of the anticancer antibiotic pleurotin in Hohenbuehelia grisea.</title>
        <authorList>
            <person name="Weaver J.A."/>
            <person name="Alberti F."/>
        </authorList>
    </citation>
    <scope>NUCLEOTIDE SEQUENCE [LARGE SCALE GENOMIC DNA]</scope>
    <source>
        <strain evidence="2">T-177</strain>
    </source>
</reference>
<sequence length="525" mass="56973">MHQALLIDEIIRNILQCCTDDDKSVLARAAQCCKAWRGPALDELWNGLDSLDPLVQLLPDIETSQATIVQARGSTVEGKTSFEAYAQRIKHLACRRDINQAKQASAPSSEFLLPNLRSVRISTARLSSTVAQFALSSRLDSLELDTSFNAKTPSSEWLVQYIERVSRVAPNLASFRLRGLASPALNEKICLLQNLRVLSLRTGKSLSAETLRAVCTLPALEELEVHAGHITPDDLDDAVSHDSNDQIPIISPSLCRLDIRATVDTVERLICKLPANTLSVLHIDLEDASMTPSILSTIFAAIAAKASNTLIDFSLEHHIELEEPIPDSTPVTADSLVNPNTPTTAISRPSPSNQCTTSTSRSILHPLSTLSHLRRLSIQTSLSPSFTDEDAAKFATWWPQLAHLDLGLLPAPIDPVHTVESLPRGQLMTLAALRTFATRMTQLQTLVLPLDLAVSRPDLPPCPGSSSTSPLKHLTIGSATAPDIAPLSDFLAREFPGLEAVDGGDLYPAEWSSVQSSITLYKPLA</sequence>
<organism evidence="1 2">
    <name type="scientific">Hohenbuehelia grisea</name>
    <dbReference type="NCBI Taxonomy" id="104357"/>
    <lineage>
        <taxon>Eukaryota</taxon>
        <taxon>Fungi</taxon>
        <taxon>Dikarya</taxon>
        <taxon>Basidiomycota</taxon>
        <taxon>Agaricomycotina</taxon>
        <taxon>Agaricomycetes</taxon>
        <taxon>Agaricomycetidae</taxon>
        <taxon>Agaricales</taxon>
        <taxon>Pleurotineae</taxon>
        <taxon>Pleurotaceae</taxon>
        <taxon>Hohenbuehelia</taxon>
    </lineage>
</organism>
<dbReference type="SUPFAM" id="SSF52047">
    <property type="entry name" value="RNI-like"/>
    <property type="match status" value="1"/>
</dbReference>
<protein>
    <recommendedName>
        <fullName evidence="3">F-box domain-containing protein</fullName>
    </recommendedName>
</protein>